<dbReference type="OrthoDB" id="2974133at2"/>
<gene>
    <name evidence="3" type="ORF">DLJ53_08650</name>
</gene>
<evidence type="ECO:0000313" key="3">
    <source>
        <dbReference type="EMBL" id="RAI01494.1"/>
    </source>
</evidence>
<reference evidence="3 4" key="1">
    <citation type="submission" date="2018-05" db="EMBL/GenBank/DDBJ databases">
        <title>Acuticoccus sediminis sp. nov., isolated from deep-sea sediment of Indian Ocean.</title>
        <authorList>
            <person name="Liu X."/>
            <person name="Lai Q."/>
            <person name="Du Y."/>
            <person name="Sun F."/>
            <person name="Zhang X."/>
            <person name="Wang S."/>
            <person name="Shao Z."/>
        </authorList>
    </citation>
    <scope>NUCLEOTIDE SEQUENCE [LARGE SCALE GENOMIC DNA]</scope>
    <source>
        <strain evidence="3 4">PTG4-2</strain>
    </source>
</reference>
<protein>
    <submittedName>
        <fullName evidence="3">Two pore domain potassium channel family protein</fullName>
    </submittedName>
</protein>
<keyword evidence="3" id="KW-0406">Ion transport</keyword>
<keyword evidence="4" id="KW-1185">Reference proteome</keyword>
<dbReference type="RefSeq" id="WP_111344356.1">
    <property type="nucleotide sequence ID" value="NZ_QHHQ01000002.1"/>
</dbReference>
<dbReference type="EMBL" id="QHHQ01000002">
    <property type="protein sequence ID" value="RAI01494.1"/>
    <property type="molecule type" value="Genomic_DNA"/>
</dbReference>
<feature type="domain" description="Potassium channel" evidence="2">
    <location>
        <begin position="66"/>
        <end position="126"/>
    </location>
</feature>
<feature type="transmembrane region" description="Helical" evidence="1">
    <location>
        <begin position="116"/>
        <end position="138"/>
    </location>
</feature>
<keyword evidence="1" id="KW-1133">Transmembrane helix</keyword>
<name>A0A8B2NVD0_9HYPH</name>
<keyword evidence="1" id="KW-0812">Transmembrane</keyword>
<dbReference type="Proteomes" id="UP000249590">
    <property type="component" value="Unassembled WGS sequence"/>
</dbReference>
<proteinExistence type="predicted"/>
<dbReference type="AlphaFoldDB" id="A0A8B2NVD0"/>
<feature type="transmembrane region" description="Helical" evidence="1">
    <location>
        <begin position="38"/>
        <end position="66"/>
    </location>
</feature>
<keyword evidence="3" id="KW-0813">Transport</keyword>
<evidence type="ECO:0000256" key="1">
    <source>
        <dbReference type="SAM" id="Phobius"/>
    </source>
</evidence>
<dbReference type="Pfam" id="PF07885">
    <property type="entry name" value="Ion_trans_2"/>
    <property type="match status" value="1"/>
</dbReference>
<evidence type="ECO:0000313" key="4">
    <source>
        <dbReference type="Proteomes" id="UP000249590"/>
    </source>
</evidence>
<keyword evidence="1" id="KW-0472">Membrane</keyword>
<comment type="caution">
    <text evidence="3">The sequence shown here is derived from an EMBL/GenBank/DDBJ whole genome shotgun (WGS) entry which is preliminary data.</text>
</comment>
<dbReference type="Gene3D" id="1.10.287.70">
    <property type="match status" value="1"/>
</dbReference>
<dbReference type="SUPFAM" id="SSF81324">
    <property type="entry name" value="Voltage-gated potassium channels"/>
    <property type="match status" value="1"/>
</dbReference>
<dbReference type="GO" id="GO:0034220">
    <property type="term" value="P:monoatomic ion transmembrane transport"/>
    <property type="evidence" value="ECO:0007669"/>
    <property type="project" value="UniProtKB-KW"/>
</dbReference>
<evidence type="ECO:0000259" key="2">
    <source>
        <dbReference type="Pfam" id="PF07885"/>
    </source>
</evidence>
<accession>A0A8B2NVD0</accession>
<organism evidence="3 4">
    <name type="scientific">Acuticoccus sediminis</name>
    <dbReference type="NCBI Taxonomy" id="2184697"/>
    <lineage>
        <taxon>Bacteria</taxon>
        <taxon>Pseudomonadati</taxon>
        <taxon>Pseudomonadota</taxon>
        <taxon>Alphaproteobacteria</taxon>
        <taxon>Hyphomicrobiales</taxon>
        <taxon>Amorphaceae</taxon>
        <taxon>Acuticoccus</taxon>
    </lineage>
</organism>
<keyword evidence="3" id="KW-0407">Ion channel</keyword>
<feature type="transmembrane region" description="Helical" evidence="1">
    <location>
        <begin position="6"/>
        <end position="26"/>
    </location>
</feature>
<dbReference type="InterPro" id="IPR013099">
    <property type="entry name" value="K_chnl_dom"/>
</dbReference>
<sequence length="160" mass="16966">MIVAVIMAVSLVVATFLFHYAVLRWLSGGMARIAMTAGVRILVIVLVALMTHFVEVAVYAGAYALASGALALGDFGGRTIADPLDYFYFSIVSYTSLGLGDVFPSGHLRFITGVEALNGLLLIAWSGSFIYIAMGHLWPWQPCTEPGGLAADRKPGGNAP</sequence>
<feature type="transmembrane region" description="Helical" evidence="1">
    <location>
        <begin position="86"/>
        <end position="104"/>
    </location>
</feature>